<protein>
    <submittedName>
        <fullName evidence="2">Uncharacterized protein</fullName>
    </submittedName>
</protein>
<accession>A0A0A9E1C2</accession>
<sequence length="97" mass="9966">MAASPAVLKPSQETRRRTWKFLKETAIISRHSSVTTMRLKLSSSSSGHPSAAAATQGAAAAPHPRGTSPKSAKWGLPLTSAARTAGNRSTASRGAAA</sequence>
<dbReference type="EMBL" id="GBRH01205082">
    <property type="protein sequence ID" value="JAD92813.1"/>
    <property type="molecule type" value="Transcribed_RNA"/>
</dbReference>
<name>A0A0A9E1C2_ARUDO</name>
<evidence type="ECO:0000256" key="1">
    <source>
        <dbReference type="SAM" id="MobiDB-lite"/>
    </source>
</evidence>
<organism evidence="2">
    <name type="scientific">Arundo donax</name>
    <name type="common">Giant reed</name>
    <name type="synonym">Donax arundinaceus</name>
    <dbReference type="NCBI Taxonomy" id="35708"/>
    <lineage>
        <taxon>Eukaryota</taxon>
        <taxon>Viridiplantae</taxon>
        <taxon>Streptophyta</taxon>
        <taxon>Embryophyta</taxon>
        <taxon>Tracheophyta</taxon>
        <taxon>Spermatophyta</taxon>
        <taxon>Magnoliopsida</taxon>
        <taxon>Liliopsida</taxon>
        <taxon>Poales</taxon>
        <taxon>Poaceae</taxon>
        <taxon>PACMAD clade</taxon>
        <taxon>Arundinoideae</taxon>
        <taxon>Arundineae</taxon>
        <taxon>Arundo</taxon>
    </lineage>
</organism>
<reference evidence="2" key="2">
    <citation type="journal article" date="2015" name="Data Brief">
        <title>Shoot transcriptome of the giant reed, Arundo donax.</title>
        <authorList>
            <person name="Barrero R.A."/>
            <person name="Guerrero F.D."/>
            <person name="Moolhuijzen P."/>
            <person name="Goolsby J.A."/>
            <person name="Tidwell J."/>
            <person name="Bellgard S.E."/>
            <person name="Bellgard M.I."/>
        </authorList>
    </citation>
    <scope>NUCLEOTIDE SEQUENCE</scope>
    <source>
        <tissue evidence="2">Shoot tissue taken approximately 20 cm above the soil surface</tissue>
    </source>
</reference>
<evidence type="ECO:0000313" key="2">
    <source>
        <dbReference type="EMBL" id="JAD92813.1"/>
    </source>
</evidence>
<dbReference type="AlphaFoldDB" id="A0A0A9E1C2"/>
<reference evidence="2" key="1">
    <citation type="submission" date="2014-09" db="EMBL/GenBank/DDBJ databases">
        <authorList>
            <person name="Magalhaes I.L.F."/>
            <person name="Oliveira U."/>
            <person name="Santos F.R."/>
            <person name="Vidigal T.H.D.A."/>
            <person name="Brescovit A.D."/>
            <person name="Santos A.J."/>
        </authorList>
    </citation>
    <scope>NUCLEOTIDE SEQUENCE</scope>
    <source>
        <tissue evidence="2">Shoot tissue taken approximately 20 cm above the soil surface</tissue>
    </source>
</reference>
<feature type="compositionally biased region" description="Polar residues" evidence="1">
    <location>
        <begin position="86"/>
        <end position="97"/>
    </location>
</feature>
<proteinExistence type="predicted"/>
<feature type="region of interest" description="Disordered" evidence="1">
    <location>
        <begin position="39"/>
        <end position="97"/>
    </location>
</feature>
<feature type="compositionally biased region" description="Low complexity" evidence="1">
    <location>
        <begin position="42"/>
        <end position="61"/>
    </location>
</feature>